<comment type="cofactor">
    <cofactor evidence="1">
        <name>pyridoxal 5'-phosphate</name>
        <dbReference type="ChEBI" id="CHEBI:597326"/>
    </cofactor>
</comment>
<evidence type="ECO:0000313" key="7">
    <source>
        <dbReference type="EMBL" id="PTW50458.1"/>
    </source>
</evidence>
<dbReference type="CDD" id="cd00609">
    <property type="entry name" value="AAT_like"/>
    <property type="match status" value="1"/>
</dbReference>
<feature type="domain" description="Aminotransferase class I/classII large" evidence="6">
    <location>
        <begin position="19"/>
        <end position="256"/>
    </location>
</feature>
<dbReference type="InterPro" id="IPR004839">
    <property type="entry name" value="Aminotransferase_I/II_large"/>
</dbReference>
<dbReference type="RefSeq" id="WP_108025567.1">
    <property type="nucleotide sequence ID" value="NZ_QAYC01000004.1"/>
</dbReference>
<accession>A0A8E2VMJ7</accession>
<keyword evidence="7" id="KW-0032">Aminotransferase</keyword>
<dbReference type="InterPro" id="IPR051798">
    <property type="entry name" value="Class-II_PLP-Dep_Aminotrans"/>
</dbReference>
<dbReference type="AlphaFoldDB" id="A0A8E2VMJ7"/>
<dbReference type="InterPro" id="IPR015422">
    <property type="entry name" value="PyrdxlP-dep_Trfase_small"/>
</dbReference>
<evidence type="ECO:0000256" key="3">
    <source>
        <dbReference type="ARBA" id="ARBA00022898"/>
    </source>
</evidence>
<organism evidence="7 8">
    <name type="scientific">Rhodovulum kholense</name>
    <dbReference type="NCBI Taxonomy" id="453584"/>
    <lineage>
        <taxon>Bacteria</taxon>
        <taxon>Pseudomonadati</taxon>
        <taxon>Pseudomonadota</taxon>
        <taxon>Alphaproteobacteria</taxon>
        <taxon>Rhodobacterales</taxon>
        <taxon>Paracoccaceae</taxon>
        <taxon>Rhodovulum</taxon>
    </lineage>
</organism>
<keyword evidence="4" id="KW-0456">Lyase</keyword>
<evidence type="ECO:0000313" key="8">
    <source>
        <dbReference type="Proteomes" id="UP000244037"/>
    </source>
</evidence>
<dbReference type="GO" id="GO:0008483">
    <property type="term" value="F:transaminase activity"/>
    <property type="evidence" value="ECO:0007669"/>
    <property type="project" value="UniProtKB-KW"/>
</dbReference>
<comment type="caution">
    <text evidence="7">The sequence shown here is derived from an EMBL/GenBank/DDBJ whole genome shotgun (WGS) entry which is preliminary data.</text>
</comment>
<dbReference type="InterPro" id="IPR015424">
    <property type="entry name" value="PyrdxlP-dep_Trfase"/>
</dbReference>
<keyword evidence="8" id="KW-1185">Reference proteome</keyword>
<dbReference type="OrthoDB" id="3224382at2"/>
<proteinExistence type="inferred from homology"/>
<dbReference type="GO" id="GO:0047804">
    <property type="term" value="F:cysteine-S-conjugate beta-lyase activity"/>
    <property type="evidence" value="ECO:0007669"/>
    <property type="project" value="UniProtKB-EC"/>
</dbReference>
<evidence type="ECO:0000256" key="5">
    <source>
        <dbReference type="ARBA" id="ARBA00037974"/>
    </source>
</evidence>
<evidence type="ECO:0000256" key="4">
    <source>
        <dbReference type="ARBA" id="ARBA00023239"/>
    </source>
</evidence>
<keyword evidence="7" id="KW-0808">Transferase</keyword>
<dbReference type="Proteomes" id="UP000244037">
    <property type="component" value="Unassembled WGS sequence"/>
</dbReference>
<evidence type="ECO:0000256" key="2">
    <source>
        <dbReference type="ARBA" id="ARBA00012224"/>
    </source>
</evidence>
<dbReference type="EMBL" id="QAYC01000004">
    <property type="protein sequence ID" value="PTW50458.1"/>
    <property type="molecule type" value="Genomic_DNA"/>
</dbReference>
<gene>
    <name evidence="7" type="ORF">C8N38_10492</name>
</gene>
<evidence type="ECO:0000259" key="6">
    <source>
        <dbReference type="Pfam" id="PF00155"/>
    </source>
</evidence>
<dbReference type="PANTHER" id="PTHR43525:SF1">
    <property type="entry name" value="PROTEIN MALY"/>
    <property type="match status" value="1"/>
</dbReference>
<dbReference type="InterPro" id="IPR015421">
    <property type="entry name" value="PyrdxlP-dep_Trfase_major"/>
</dbReference>
<dbReference type="Pfam" id="PF00155">
    <property type="entry name" value="Aminotran_1_2"/>
    <property type="match status" value="1"/>
</dbReference>
<reference evidence="7 8" key="1">
    <citation type="submission" date="2018-04" db="EMBL/GenBank/DDBJ databases">
        <title>Genomic Encyclopedia of Archaeal and Bacterial Type Strains, Phase II (KMG-II): from individual species to whole genera.</title>
        <authorList>
            <person name="Goeker M."/>
        </authorList>
    </citation>
    <scope>NUCLEOTIDE SEQUENCE [LARGE SCALE GENOMIC DNA]</scope>
    <source>
        <strain evidence="7 8">DSM 19783</strain>
    </source>
</reference>
<dbReference type="Gene3D" id="3.40.640.10">
    <property type="entry name" value="Type I PLP-dependent aspartate aminotransferase-like (Major domain)"/>
    <property type="match status" value="1"/>
</dbReference>
<comment type="similarity">
    <text evidence="5">Belongs to the class-II pyridoxal-phosphate-dependent aminotransferase family. MalY/PatB cystathionine beta-lyase subfamily.</text>
</comment>
<dbReference type="PANTHER" id="PTHR43525">
    <property type="entry name" value="PROTEIN MALY"/>
    <property type="match status" value="1"/>
</dbReference>
<keyword evidence="3" id="KW-0663">Pyridoxal phosphate</keyword>
<name>A0A8E2VMJ7_9RHOB</name>
<dbReference type="EC" id="4.4.1.13" evidence="2"/>
<dbReference type="GO" id="GO:0030170">
    <property type="term" value="F:pyridoxal phosphate binding"/>
    <property type="evidence" value="ECO:0007669"/>
    <property type="project" value="InterPro"/>
</dbReference>
<dbReference type="Gene3D" id="3.90.1150.10">
    <property type="entry name" value="Aspartate Aminotransferase, domain 1"/>
    <property type="match status" value="1"/>
</dbReference>
<evidence type="ECO:0000256" key="1">
    <source>
        <dbReference type="ARBA" id="ARBA00001933"/>
    </source>
</evidence>
<dbReference type="SUPFAM" id="SSF53383">
    <property type="entry name" value="PLP-dependent transferases"/>
    <property type="match status" value="1"/>
</dbReference>
<protein>
    <recommendedName>
        <fullName evidence="2">cysteine-S-conjugate beta-lyase</fullName>
        <ecNumber evidence="2">4.4.1.13</ecNumber>
    </recommendedName>
</protein>
<sequence length="261" mass="28012">MELRGCAVEENALILRDGRYEMDFDDLERRAAHRDCRALLLCTPHNPVGRVWTAAEPRRLHEICARHGVTVVCDEFHAGLTLPGHRHQCYAALSPDVAAGSVTCLSAASKAFNLAGLQIATIAAPDSELRGRIDKALNVHEVCDLNPFGIVATIAACTEGADCHAALIDYLAGNSRLAAARLADTRPDAGFTPPEATYLAWLDLRAFGQSAEALVAQVRDTGRLIAGTAYGAAGEGFLRLNMACPRARLEDGLNRLAMALR</sequence>